<protein>
    <submittedName>
        <fullName evidence="1">Uncharacterized protein</fullName>
    </submittedName>
</protein>
<reference evidence="1" key="1">
    <citation type="journal article" date="2019" name="Environ. Microbiol.">
        <title>Fungal ecological strategies reflected in gene transcription - a case study of two litter decomposers.</title>
        <authorList>
            <person name="Barbi F."/>
            <person name="Kohler A."/>
            <person name="Barry K."/>
            <person name="Baskaran P."/>
            <person name="Daum C."/>
            <person name="Fauchery L."/>
            <person name="Ihrmark K."/>
            <person name="Kuo A."/>
            <person name="LaButti K."/>
            <person name="Lipzen A."/>
            <person name="Morin E."/>
            <person name="Grigoriev I.V."/>
            <person name="Henrissat B."/>
            <person name="Lindahl B."/>
            <person name="Martin F."/>
        </authorList>
    </citation>
    <scope>NUCLEOTIDE SEQUENCE</scope>
    <source>
        <strain evidence="1">JB14</strain>
    </source>
</reference>
<evidence type="ECO:0000313" key="2">
    <source>
        <dbReference type="Proteomes" id="UP000799118"/>
    </source>
</evidence>
<proteinExistence type="predicted"/>
<accession>A0A6A4GAQ4</accession>
<sequence length="121" mass="13325">MQCLEHALLEPGPANITPLDFGLPVYRRQHSQIPISEMVCGLKSLHLTDDIHIPGLFSSGPSTGPLFKYNRTVATELESLHLVKEDIVTIPGTLLDVPSLQKSPSISQLATELGLSIWRRM</sequence>
<gene>
    <name evidence="1" type="ORF">BT96DRAFT_1010402</name>
</gene>
<evidence type="ECO:0000313" key="1">
    <source>
        <dbReference type="EMBL" id="KAE9382569.1"/>
    </source>
</evidence>
<dbReference type="Proteomes" id="UP000799118">
    <property type="component" value="Unassembled WGS sequence"/>
</dbReference>
<keyword evidence="2" id="KW-1185">Reference proteome</keyword>
<dbReference type="AlphaFoldDB" id="A0A6A4GAQ4"/>
<dbReference type="EMBL" id="ML771316">
    <property type="protein sequence ID" value="KAE9382569.1"/>
    <property type="molecule type" value="Genomic_DNA"/>
</dbReference>
<organism evidence="1 2">
    <name type="scientific">Gymnopus androsaceus JB14</name>
    <dbReference type="NCBI Taxonomy" id="1447944"/>
    <lineage>
        <taxon>Eukaryota</taxon>
        <taxon>Fungi</taxon>
        <taxon>Dikarya</taxon>
        <taxon>Basidiomycota</taxon>
        <taxon>Agaricomycotina</taxon>
        <taxon>Agaricomycetes</taxon>
        <taxon>Agaricomycetidae</taxon>
        <taxon>Agaricales</taxon>
        <taxon>Marasmiineae</taxon>
        <taxon>Omphalotaceae</taxon>
        <taxon>Gymnopus</taxon>
    </lineage>
</organism>
<name>A0A6A4GAQ4_9AGAR</name>